<sequence>MLGARVGEEEDTRLWRKVIDAEGGGSTGAGAGAGAGVAAAAATAAAAAEAAAAAAATASTSSSKVIWSVRRDTKRTTTKMTTKTTMMIRRRKWVEVGSWTKIKMRKIFVKTR</sequence>
<dbReference type="EMBL" id="JACSDY010000018">
    <property type="protein sequence ID" value="KAF7400007.1"/>
    <property type="molecule type" value="Genomic_DNA"/>
</dbReference>
<reference evidence="1" key="1">
    <citation type="journal article" date="2020" name="G3 (Bethesda)">
        <title>High-Quality Assemblies for Three Invasive Social Wasps from the &lt;i&gt;Vespula&lt;/i&gt; Genus.</title>
        <authorList>
            <person name="Harrop T.W.R."/>
            <person name="Guhlin J."/>
            <person name="McLaughlin G.M."/>
            <person name="Permina E."/>
            <person name="Stockwell P."/>
            <person name="Gilligan J."/>
            <person name="Le Lec M.F."/>
            <person name="Gruber M.A.M."/>
            <person name="Quinn O."/>
            <person name="Lovegrove M."/>
            <person name="Duncan E.J."/>
            <person name="Remnant E.J."/>
            <person name="Van Eeckhoven J."/>
            <person name="Graham B."/>
            <person name="Knapp R.A."/>
            <person name="Langford K.W."/>
            <person name="Kronenberg Z."/>
            <person name="Press M.O."/>
            <person name="Eacker S.M."/>
            <person name="Wilson-Rankin E.E."/>
            <person name="Purcell J."/>
            <person name="Lester P.J."/>
            <person name="Dearden P.K."/>
        </authorList>
    </citation>
    <scope>NUCLEOTIDE SEQUENCE</scope>
    <source>
        <strain evidence="1">Volc-1</strain>
    </source>
</reference>
<comment type="caution">
    <text evidence="1">The sequence shown here is derived from an EMBL/GenBank/DDBJ whole genome shotgun (WGS) entry which is preliminary data.</text>
</comment>
<keyword evidence="2" id="KW-1185">Reference proteome</keyword>
<name>A0A834N8D6_VESPE</name>
<accession>A0A834N8D6</accession>
<dbReference type="AlphaFoldDB" id="A0A834N8D6"/>
<dbReference type="Proteomes" id="UP000600918">
    <property type="component" value="Unassembled WGS sequence"/>
</dbReference>
<evidence type="ECO:0000313" key="1">
    <source>
        <dbReference type="EMBL" id="KAF7400007.1"/>
    </source>
</evidence>
<evidence type="ECO:0000313" key="2">
    <source>
        <dbReference type="Proteomes" id="UP000600918"/>
    </source>
</evidence>
<proteinExistence type="predicted"/>
<protein>
    <submittedName>
        <fullName evidence="1">Uncharacterized protein</fullName>
    </submittedName>
</protein>
<organism evidence="1 2">
    <name type="scientific">Vespula pensylvanica</name>
    <name type="common">Western yellow jacket</name>
    <name type="synonym">Wasp</name>
    <dbReference type="NCBI Taxonomy" id="30213"/>
    <lineage>
        <taxon>Eukaryota</taxon>
        <taxon>Metazoa</taxon>
        <taxon>Ecdysozoa</taxon>
        <taxon>Arthropoda</taxon>
        <taxon>Hexapoda</taxon>
        <taxon>Insecta</taxon>
        <taxon>Pterygota</taxon>
        <taxon>Neoptera</taxon>
        <taxon>Endopterygota</taxon>
        <taxon>Hymenoptera</taxon>
        <taxon>Apocrita</taxon>
        <taxon>Aculeata</taxon>
        <taxon>Vespoidea</taxon>
        <taxon>Vespidae</taxon>
        <taxon>Vespinae</taxon>
        <taxon>Vespula</taxon>
    </lineage>
</organism>
<gene>
    <name evidence="1" type="ORF">H0235_015744</name>
</gene>